<evidence type="ECO:0000256" key="1">
    <source>
        <dbReference type="SAM" id="MobiDB-lite"/>
    </source>
</evidence>
<name>A0ABD1YKP6_9MARC</name>
<evidence type="ECO:0000313" key="3">
    <source>
        <dbReference type="Proteomes" id="UP001605036"/>
    </source>
</evidence>
<dbReference type="Proteomes" id="UP001605036">
    <property type="component" value="Unassembled WGS sequence"/>
</dbReference>
<reference evidence="2 3" key="1">
    <citation type="submission" date="2024-09" db="EMBL/GenBank/DDBJ databases">
        <title>Chromosome-scale assembly of Riccia fluitans.</title>
        <authorList>
            <person name="Paukszto L."/>
            <person name="Sawicki J."/>
            <person name="Karawczyk K."/>
            <person name="Piernik-Szablinska J."/>
            <person name="Szczecinska M."/>
            <person name="Mazdziarz M."/>
        </authorList>
    </citation>
    <scope>NUCLEOTIDE SEQUENCE [LARGE SCALE GENOMIC DNA]</scope>
    <source>
        <strain evidence="2">Rf_01</strain>
        <tissue evidence="2">Aerial parts of the thallus</tissue>
    </source>
</reference>
<feature type="compositionally biased region" description="Basic residues" evidence="1">
    <location>
        <begin position="62"/>
        <end position="71"/>
    </location>
</feature>
<evidence type="ECO:0000313" key="2">
    <source>
        <dbReference type="EMBL" id="KAL2631288.1"/>
    </source>
</evidence>
<dbReference type="AlphaFoldDB" id="A0ABD1YKP6"/>
<gene>
    <name evidence="2" type="ORF">R1flu_015974</name>
</gene>
<dbReference type="EMBL" id="JBHFFA010000004">
    <property type="protein sequence ID" value="KAL2631288.1"/>
    <property type="molecule type" value="Genomic_DNA"/>
</dbReference>
<comment type="caution">
    <text evidence="2">The sequence shown here is derived from an EMBL/GenBank/DDBJ whole genome shotgun (WGS) entry which is preliminary data.</text>
</comment>
<accession>A0ABD1YKP6</accession>
<keyword evidence="3" id="KW-1185">Reference proteome</keyword>
<proteinExistence type="predicted"/>
<sequence length="84" mass="9271">MWPGKPRDDRAALDVAGQARWWSGSREHKGAGWDVGRARQHKTAWAAGPGRDRLIPCGQTRPCHHGASNRKMRLDSYAKPADAA</sequence>
<organism evidence="2 3">
    <name type="scientific">Riccia fluitans</name>
    <dbReference type="NCBI Taxonomy" id="41844"/>
    <lineage>
        <taxon>Eukaryota</taxon>
        <taxon>Viridiplantae</taxon>
        <taxon>Streptophyta</taxon>
        <taxon>Embryophyta</taxon>
        <taxon>Marchantiophyta</taxon>
        <taxon>Marchantiopsida</taxon>
        <taxon>Marchantiidae</taxon>
        <taxon>Marchantiales</taxon>
        <taxon>Ricciaceae</taxon>
        <taxon>Riccia</taxon>
    </lineage>
</organism>
<feature type="region of interest" description="Disordered" evidence="1">
    <location>
        <begin position="58"/>
        <end position="84"/>
    </location>
</feature>
<protein>
    <submittedName>
        <fullName evidence="2">Uncharacterized protein</fullName>
    </submittedName>
</protein>